<dbReference type="GO" id="GO:0016020">
    <property type="term" value="C:membrane"/>
    <property type="evidence" value="ECO:0007669"/>
    <property type="project" value="UniProtKB-SubCell"/>
</dbReference>
<feature type="transmembrane region" description="Helical" evidence="6">
    <location>
        <begin position="197"/>
        <end position="216"/>
    </location>
</feature>
<feature type="transmembrane region" description="Helical" evidence="6">
    <location>
        <begin position="140"/>
        <end position="158"/>
    </location>
</feature>
<dbReference type="GeneID" id="97669832"/>
<comment type="subcellular location">
    <subcellularLocation>
        <location evidence="1">Membrane</location>
        <topology evidence="1">Multi-pass membrane protein</topology>
    </subcellularLocation>
</comment>
<evidence type="ECO:0000259" key="7">
    <source>
        <dbReference type="Pfam" id="PF00892"/>
    </source>
</evidence>
<feature type="transmembrane region" description="Helical" evidence="6">
    <location>
        <begin position="59"/>
        <end position="78"/>
    </location>
</feature>
<feature type="transmembrane region" description="Helical" evidence="6">
    <location>
        <begin position="236"/>
        <end position="261"/>
    </location>
</feature>
<gene>
    <name evidence="8" type="ORF">LA5096_02448</name>
</gene>
<evidence type="ECO:0000256" key="5">
    <source>
        <dbReference type="ARBA" id="ARBA00023136"/>
    </source>
</evidence>
<dbReference type="Pfam" id="PF00892">
    <property type="entry name" value="EamA"/>
    <property type="match status" value="2"/>
</dbReference>
<feature type="transmembrane region" description="Helical" evidence="6">
    <location>
        <begin position="112"/>
        <end position="133"/>
    </location>
</feature>
<feature type="transmembrane region" description="Helical" evidence="6">
    <location>
        <begin position="164"/>
        <end position="185"/>
    </location>
</feature>
<comment type="similarity">
    <text evidence="2">Belongs to the drug/metabolite transporter (DMT) superfamily. 10 TMS drug/metabolite exporter (DME) (TC 2.A.7.3) family.</text>
</comment>
<feature type="domain" description="EamA" evidence="7">
    <location>
        <begin position="168"/>
        <end position="311"/>
    </location>
</feature>
<reference evidence="9" key="1">
    <citation type="submission" date="2015-07" db="EMBL/GenBank/DDBJ databases">
        <authorList>
            <person name="Rodrigo-Torres Lidia"/>
            <person name="Arahal R.David."/>
        </authorList>
    </citation>
    <scope>NUCLEOTIDE SEQUENCE [LARGE SCALE GENOMIC DNA]</scope>
    <source>
        <strain evidence="9">CECT 5096</strain>
    </source>
</reference>
<dbReference type="AlphaFoldDB" id="A0A0M7A552"/>
<keyword evidence="5 6" id="KW-0472">Membrane</keyword>
<keyword evidence="9" id="KW-1185">Reference proteome</keyword>
<dbReference type="PANTHER" id="PTHR22911:SF6">
    <property type="entry name" value="SOLUTE CARRIER FAMILY 35 MEMBER G1"/>
    <property type="match status" value="1"/>
</dbReference>
<dbReference type="EMBL" id="CXWC01000010">
    <property type="protein sequence ID" value="CTQ70255.1"/>
    <property type="molecule type" value="Genomic_DNA"/>
</dbReference>
<dbReference type="PANTHER" id="PTHR22911">
    <property type="entry name" value="ACYL-MALONYL CONDENSING ENZYME-RELATED"/>
    <property type="match status" value="1"/>
</dbReference>
<proteinExistence type="inferred from homology"/>
<dbReference type="Proteomes" id="UP000049983">
    <property type="component" value="Unassembled WGS sequence"/>
</dbReference>
<dbReference type="InterPro" id="IPR000620">
    <property type="entry name" value="EamA_dom"/>
</dbReference>
<organism evidence="8 9">
    <name type="scientific">Roseibium album</name>
    <dbReference type="NCBI Taxonomy" id="311410"/>
    <lineage>
        <taxon>Bacteria</taxon>
        <taxon>Pseudomonadati</taxon>
        <taxon>Pseudomonadota</taxon>
        <taxon>Alphaproteobacteria</taxon>
        <taxon>Hyphomicrobiales</taxon>
        <taxon>Stappiaceae</taxon>
        <taxon>Roseibium</taxon>
    </lineage>
</organism>
<name>A0A0M7A552_9HYPH</name>
<dbReference type="RefSeq" id="WP_055113030.1">
    <property type="nucleotide sequence ID" value="NZ_CXWA01000001.1"/>
</dbReference>
<dbReference type="InterPro" id="IPR037185">
    <property type="entry name" value="EmrE-like"/>
</dbReference>
<dbReference type="OrthoDB" id="9812899at2"/>
<evidence type="ECO:0000256" key="6">
    <source>
        <dbReference type="SAM" id="Phobius"/>
    </source>
</evidence>
<evidence type="ECO:0000256" key="2">
    <source>
        <dbReference type="ARBA" id="ARBA00009853"/>
    </source>
</evidence>
<sequence length="336" mass="36175">MTTNLKQGLLLKGAKLHPEIDGSVQGIVLITLGISVFSIQDVLIRTLGSTYPGFEIMFFRGLVAIVPIFVFVIFSGGLETLKVSHPWLNILRGLLALTSYTFYYMALQALPLAVSTAIFFLSPLIVTLLSVILLRETVGIRRMAAVLAGFVGVMMIVGPTDGDVSAEMILPILAAVAYAISIIITRHIGKSQTGSSLAFYAMSTFIVVSGLAGLFLGGQTDAASHHPSIAFLLRDWVVPTAGDAFLIAVCGVISAFGFYCLAQGYRISPVSVVAPFEFVAMPLAVFWGFLVWAEVPSGLTLSGILVIIFSGIYVLQREARPDRKRLTSGRTVRLRL</sequence>
<feature type="transmembrane region" description="Helical" evidence="6">
    <location>
        <begin position="298"/>
        <end position="315"/>
    </location>
</feature>
<dbReference type="SUPFAM" id="SSF103481">
    <property type="entry name" value="Multidrug resistance efflux transporter EmrE"/>
    <property type="match status" value="2"/>
</dbReference>
<evidence type="ECO:0000256" key="3">
    <source>
        <dbReference type="ARBA" id="ARBA00022692"/>
    </source>
</evidence>
<feature type="transmembrane region" description="Helical" evidence="6">
    <location>
        <begin position="90"/>
        <end position="106"/>
    </location>
</feature>
<dbReference type="STRING" id="311410.LA5095_01193"/>
<evidence type="ECO:0000256" key="1">
    <source>
        <dbReference type="ARBA" id="ARBA00004141"/>
    </source>
</evidence>
<accession>A0A0M7A552</accession>
<feature type="transmembrane region" description="Helical" evidence="6">
    <location>
        <begin position="273"/>
        <end position="292"/>
    </location>
</feature>
<evidence type="ECO:0000313" key="9">
    <source>
        <dbReference type="Proteomes" id="UP000049983"/>
    </source>
</evidence>
<evidence type="ECO:0000256" key="4">
    <source>
        <dbReference type="ARBA" id="ARBA00022989"/>
    </source>
</evidence>
<dbReference type="Gene3D" id="1.10.3730.20">
    <property type="match status" value="1"/>
</dbReference>
<feature type="domain" description="EamA" evidence="7">
    <location>
        <begin position="26"/>
        <end position="157"/>
    </location>
</feature>
<keyword evidence="4 6" id="KW-1133">Transmembrane helix</keyword>
<protein>
    <submittedName>
        <fullName evidence="8">Carboxylate/amino acid/amine transporter</fullName>
    </submittedName>
</protein>
<evidence type="ECO:0000313" key="8">
    <source>
        <dbReference type="EMBL" id="CTQ70255.1"/>
    </source>
</evidence>
<keyword evidence="3 6" id="KW-0812">Transmembrane</keyword>